<name>A0A4Z2I7W7_9TELE</name>
<dbReference type="Proteomes" id="UP000314294">
    <property type="component" value="Unassembled WGS sequence"/>
</dbReference>
<keyword evidence="3" id="KW-1185">Reference proteome</keyword>
<gene>
    <name evidence="2" type="ORF">EYF80_015679</name>
</gene>
<dbReference type="EMBL" id="SRLO01000118">
    <property type="protein sequence ID" value="TNN74038.1"/>
    <property type="molecule type" value="Genomic_DNA"/>
</dbReference>
<protein>
    <submittedName>
        <fullName evidence="2">Uncharacterized protein</fullName>
    </submittedName>
</protein>
<organism evidence="2 3">
    <name type="scientific">Liparis tanakae</name>
    <name type="common">Tanaka's snailfish</name>
    <dbReference type="NCBI Taxonomy" id="230148"/>
    <lineage>
        <taxon>Eukaryota</taxon>
        <taxon>Metazoa</taxon>
        <taxon>Chordata</taxon>
        <taxon>Craniata</taxon>
        <taxon>Vertebrata</taxon>
        <taxon>Euteleostomi</taxon>
        <taxon>Actinopterygii</taxon>
        <taxon>Neopterygii</taxon>
        <taxon>Teleostei</taxon>
        <taxon>Neoteleostei</taxon>
        <taxon>Acanthomorphata</taxon>
        <taxon>Eupercaria</taxon>
        <taxon>Perciformes</taxon>
        <taxon>Cottioidei</taxon>
        <taxon>Cottales</taxon>
        <taxon>Liparidae</taxon>
        <taxon>Liparis</taxon>
    </lineage>
</organism>
<evidence type="ECO:0000313" key="3">
    <source>
        <dbReference type="Proteomes" id="UP000314294"/>
    </source>
</evidence>
<sequence>MSGHRGGGKRCPSSAVRDEKSRFRNRGNSAPLGGNGSSMLTGGCGGKRYCRAQRRVPYMASSWLPYSRYSLLLMSCIIWSWETKK</sequence>
<evidence type="ECO:0000313" key="2">
    <source>
        <dbReference type="EMBL" id="TNN74038.1"/>
    </source>
</evidence>
<proteinExistence type="predicted"/>
<comment type="caution">
    <text evidence="2">The sequence shown here is derived from an EMBL/GenBank/DDBJ whole genome shotgun (WGS) entry which is preliminary data.</text>
</comment>
<dbReference type="AlphaFoldDB" id="A0A4Z2I7W7"/>
<evidence type="ECO:0000256" key="1">
    <source>
        <dbReference type="SAM" id="MobiDB-lite"/>
    </source>
</evidence>
<accession>A0A4Z2I7W7</accession>
<reference evidence="2 3" key="1">
    <citation type="submission" date="2019-03" db="EMBL/GenBank/DDBJ databases">
        <title>First draft genome of Liparis tanakae, snailfish: a comprehensive survey of snailfish specific genes.</title>
        <authorList>
            <person name="Kim W."/>
            <person name="Song I."/>
            <person name="Jeong J.-H."/>
            <person name="Kim D."/>
            <person name="Kim S."/>
            <person name="Ryu S."/>
            <person name="Song J.Y."/>
            <person name="Lee S.K."/>
        </authorList>
    </citation>
    <scope>NUCLEOTIDE SEQUENCE [LARGE SCALE GENOMIC DNA]</scope>
    <source>
        <tissue evidence="2">Muscle</tissue>
    </source>
</reference>
<feature type="region of interest" description="Disordered" evidence="1">
    <location>
        <begin position="1"/>
        <end position="35"/>
    </location>
</feature>